<evidence type="ECO:0000256" key="5">
    <source>
        <dbReference type="ARBA" id="ARBA00023163"/>
    </source>
</evidence>
<dbReference type="GO" id="GO:0034244">
    <property type="term" value="P:negative regulation of transcription elongation by RNA polymerase II"/>
    <property type="evidence" value="ECO:0007669"/>
    <property type="project" value="TreeGrafter"/>
</dbReference>
<dbReference type="AlphaFoldDB" id="A0AAV8UR64"/>
<dbReference type="GO" id="GO:0032021">
    <property type="term" value="C:NELF complex"/>
    <property type="evidence" value="ECO:0007669"/>
    <property type="project" value="TreeGrafter"/>
</dbReference>
<comment type="similarity">
    <text evidence="2">Belongs to the NELF-D family.</text>
</comment>
<sequence>MGDLEKAEELLVELRRVDRLSHPGVIGLVEEYLSCGGDEKNVRQALVDGFVGYEAACAQLSIWLTALKKDSGEASDEVANSCLENLVIQKFDPKLADQIFLETGKAPDWLESMIRDPFWCSVLRKLNSGTKSSAVLDYAIRRMDMAISVSDIGGTSGNGMNITALEDPHVFTTLLTEGVLGATSATTDAEFQAEMNRLAKLACFDERSFVYTSRVLSEALRNSSGQKQKLLSRILQEIQAEAIKQSSGSEQGLAFVLRIALLFSWNGNGEKVTVPFITSLLLVAVFRKDFCPIQQRERANPLDPVSIRHAPDDVEKILDALMKTMFGTPTLEDIEVLKSYVKKGGKGLSDPICLPQVLQRLLFALFVPGGYGATDPKGRELLSEVIAKSISTESSTAESLSNSLKQTSELCANHPSGVPRSALHRRVLGPLKQEIVHACVSAGVLIWIQHGLCENPKPMDLKVVVPYYLNISTRIAEIHPLLRQDVLQVTAKAFDSKSAELDELTWLDIRKIYTEHLIDISRLGIALPVLEVVSNWASEDISLLRNFVKLMLGLAGPPHSRDFASAFLALISKEEVRSSFRHDAEGLEMLRRFIGECQDHKTEVPEAILELIQA</sequence>
<dbReference type="GO" id="GO:0003723">
    <property type="term" value="F:RNA binding"/>
    <property type="evidence" value="ECO:0007669"/>
    <property type="project" value="TreeGrafter"/>
</dbReference>
<evidence type="ECO:0000256" key="3">
    <source>
        <dbReference type="ARBA" id="ARBA00022491"/>
    </source>
</evidence>
<keyword evidence="5" id="KW-0804">Transcription</keyword>
<evidence type="ECO:0000256" key="2">
    <source>
        <dbReference type="ARBA" id="ARBA00005726"/>
    </source>
</evidence>
<accession>A0AAV8UR64</accession>
<comment type="subcellular location">
    <subcellularLocation>
        <location evidence="1">Nucleus</location>
    </subcellularLocation>
</comment>
<keyword evidence="3" id="KW-0678">Repressor</keyword>
<dbReference type="PANTHER" id="PTHR12144">
    <property type="entry name" value="NEGATIVE ELONGATION FACTOR D"/>
    <property type="match status" value="1"/>
</dbReference>
<evidence type="ECO:0000313" key="7">
    <source>
        <dbReference type="EMBL" id="KAJ8904509.1"/>
    </source>
</evidence>
<evidence type="ECO:0000256" key="4">
    <source>
        <dbReference type="ARBA" id="ARBA00023015"/>
    </source>
</evidence>
<keyword evidence="8" id="KW-1185">Reference proteome</keyword>
<dbReference type="Proteomes" id="UP001157974">
    <property type="component" value="Unassembled WGS sequence"/>
</dbReference>
<gene>
    <name evidence="7" type="ORF">NDN08_001027</name>
</gene>
<evidence type="ECO:0000256" key="6">
    <source>
        <dbReference type="ARBA" id="ARBA00023242"/>
    </source>
</evidence>
<protein>
    <submittedName>
        <fullName evidence="7">Uncharacterized protein</fullName>
    </submittedName>
</protein>
<keyword evidence="6" id="KW-0539">Nucleus</keyword>
<dbReference type="EMBL" id="JAMWBK010000005">
    <property type="protein sequence ID" value="KAJ8904509.1"/>
    <property type="molecule type" value="Genomic_DNA"/>
</dbReference>
<dbReference type="PANTHER" id="PTHR12144:SF0">
    <property type="entry name" value="NEGATIVE ELONGATION FACTOR C_D"/>
    <property type="match status" value="1"/>
</dbReference>
<dbReference type="InterPro" id="IPR006942">
    <property type="entry name" value="TH1"/>
</dbReference>
<comment type="caution">
    <text evidence="7">The sequence shown here is derived from an EMBL/GenBank/DDBJ whole genome shotgun (WGS) entry which is preliminary data.</text>
</comment>
<evidence type="ECO:0000313" key="8">
    <source>
        <dbReference type="Proteomes" id="UP001157974"/>
    </source>
</evidence>
<name>A0AAV8UR64_9RHOD</name>
<proteinExistence type="inferred from homology"/>
<keyword evidence="4" id="KW-0805">Transcription regulation</keyword>
<evidence type="ECO:0000256" key="1">
    <source>
        <dbReference type="ARBA" id="ARBA00004123"/>
    </source>
</evidence>
<reference evidence="7 8" key="1">
    <citation type="journal article" date="2023" name="Nat. Commun.">
        <title>Origin of minicircular mitochondrial genomes in red algae.</title>
        <authorList>
            <person name="Lee Y."/>
            <person name="Cho C.H."/>
            <person name="Lee Y.M."/>
            <person name="Park S.I."/>
            <person name="Yang J.H."/>
            <person name="West J.A."/>
            <person name="Bhattacharya D."/>
            <person name="Yoon H.S."/>
        </authorList>
    </citation>
    <scope>NUCLEOTIDE SEQUENCE [LARGE SCALE GENOMIC DNA]</scope>
    <source>
        <strain evidence="7 8">CCMP1338</strain>
        <tissue evidence="7">Whole cell</tissue>
    </source>
</reference>
<dbReference type="Pfam" id="PF04858">
    <property type="entry name" value="TH1"/>
    <property type="match status" value="1"/>
</dbReference>
<organism evidence="7 8">
    <name type="scientific">Rhodosorus marinus</name>
    <dbReference type="NCBI Taxonomy" id="101924"/>
    <lineage>
        <taxon>Eukaryota</taxon>
        <taxon>Rhodophyta</taxon>
        <taxon>Stylonematophyceae</taxon>
        <taxon>Stylonematales</taxon>
        <taxon>Stylonemataceae</taxon>
        <taxon>Rhodosorus</taxon>
    </lineage>
</organism>